<evidence type="ECO:0000313" key="2">
    <source>
        <dbReference type="Proteomes" id="UP001234989"/>
    </source>
</evidence>
<dbReference type="PANTHER" id="PTHR46148">
    <property type="entry name" value="CHROMO DOMAIN-CONTAINING PROTEIN"/>
    <property type="match status" value="1"/>
</dbReference>
<keyword evidence="2" id="KW-1185">Reference proteome</keyword>
<dbReference type="EMBL" id="CP133615">
    <property type="protein sequence ID" value="WMV25721.1"/>
    <property type="molecule type" value="Genomic_DNA"/>
</dbReference>
<dbReference type="PANTHER" id="PTHR46148:SF60">
    <property type="entry name" value="CHROMO DOMAIN-CONTAINING PROTEIN"/>
    <property type="match status" value="1"/>
</dbReference>
<accession>A0AAF0QS15</accession>
<gene>
    <name evidence="1" type="ORF">MTR67_019106</name>
</gene>
<dbReference type="AlphaFoldDB" id="A0AAF0QS15"/>
<evidence type="ECO:0008006" key="3">
    <source>
        <dbReference type="Google" id="ProtNLM"/>
    </source>
</evidence>
<proteinExistence type="predicted"/>
<protein>
    <recommendedName>
        <fullName evidence="3">Chromo domain-containing protein</fullName>
    </recommendedName>
</protein>
<evidence type="ECO:0000313" key="1">
    <source>
        <dbReference type="EMBL" id="WMV25721.1"/>
    </source>
</evidence>
<organism evidence="1 2">
    <name type="scientific">Solanum verrucosum</name>
    <dbReference type="NCBI Taxonomy" id="315347"/>
    <lineage>
        <taxon>Eukaryota</taxon>
        <taxon>Viridiplantae</taxon>
        <taxon>Streptophyta</taxon>
        <taxon>Embryophyta</taxon>
        <taxon>Tracheophyta</taxon>
        <taxon>Spermatophyta</taxon>
        <taxon>Magnoliopsida</taxon>
        <taxon>eudicotyledons</taxon>
        <taxon>Gunneridae</taxon>
        <taxon>Pentapetalae</taxon>
        <taxon>asterids</taxon>
        <taxon>lamiids</taxon>
        <taxon>Solanales</taxon>
        <taxon>Solanaceae</taxon>
        <taxon>Solanoideae</taxon>
        <taxon>Solaneae</taxon>
        <taxon>Solanum</taxon>
    </lineage>
</organism>
<sequence>MLKKCVGDPMSIVHLKGLGVDESLSYEEVPVEILDRQVKKLRNKEITYVKLLWKNHLVEGATWESEADMMS</sequence>
<name>A0AAF0QS15_SOLVR</name>
<dbReference type="Proteomes" id="UP001234989">
    <property type="component" value="Chromosome 4"/>
</dbReference>
<reference evidence="1" key="1">
    <citation type="submission" date="2023-08" db="EMBL/GenBank/DDBJ databases">
        <title>A de novo genome assembly of Solanum verrucosum Schlechtendal, a Mexican diploid species geographically isolated from the other diploid A-genome species in potato relatives.</title>
        <authorList>
            <person name="Hosaka K."/>
        </authorList>
    </citation>
    <scope>NUCLEOTIDE SEQUENCE</scope>
    <source>
        <tissue evidence="1">Young leaves</tissue>
    </source>
</reference>